<feature type="region of interest" description="Disordered" evidence="1">
    <location>
        <begin position="120"/>
        <end position="145"/>
    </location>
</feature>
<dbReference type="VEuPathDB" id="VectorBase:GAUT013302"/>
<proteinExistence type="predicted"/>
<name>A0A1A9URU8_GLOAU</name>
<accession>A0A1A9URU8</accession>
<evidence type="ECO:0000313" key="2">
    <source>
        <dbReference type="EnsemblMetazoa" id="GAUT013302-PA"/>
    </source>
</evidence>
<dbReference type="Proteomes" id="UP000078200">
    <property type="component" value="Unassembled WGS sequence"/>
</dbReference>
<organism evidence="2 3">
    <name type="scientific">Glossina austeni</name>
    <name type="common">Savannah tsetse fly</name>
    <dbReference type="NCBI Taxonomy" id="7395"/>
    <lineage>
        <taxon>Eukaryota</taxon>
        <taxon>Metazoa</taxon>
        <taxon>Ecdysozoa</taxon>
        <taxon>Arthropoda</taxon>
        <taxon>Hexapoda</taxon>
        <taxon>Insecta</taxon>
        <taxon>Pterygota</taxon>
        <taxon>Neoptera</taxon>
        <taxon>Endopterygota</taxon>
        <taxon>Diptera</taxon>
        <taxon>Brachycera</taxon>
        <taxon>Muscomorpha</taxon>
        <taxon>Hippoboscoidea</taxon>
        <taxon>Glossinidae</taxon>
        <taxon>Glossina</taxon>
    </lineage>
</organism>
<feature type="compositionally biased region" description="Basic and acidic residues" evidence="1">
    <location>
        <begin position="120"/>
        <end position="129"/>
    </location>
</feature>
<evidence type="ECO:0000313" key="3">
    <source>
        <dbReference type="Proteomes" id="UP000078200"/>
    </source>
</evidence>
<protein>
    <submittedName>
        <fullName evidence="2">Uncharacterized protein</fullName>
    </submittedName>
</protein>
<reference evidence="2" key="1">
    <citation type="submission" date="2020-05" db="UniProtKB">
        <authorList>
            <consortium name="EnsemblMetazoa"/>
        </authorList>
    </citation>
    <scope>IDENTIFICATION</scope>
    <source>
        <strain evidence="2">TTRI</strain>
    </source>
</reference>
<keyword evidence="3" id="KW-1185">Reference proteome</keyword>
<dbReference type="EnsemblMetazoa" id="GAUT013302-RA">
    <property type="protein sequence ID" value="GAUT013302-PA"/>
    <property type="gene ID" value="GAUT013302"/>
</dbReference>
<dbReference type="AlphaFoldDB" id="A0A1A9URU8"/>
<evidence type="ECO:0000256" key="1">
    <source>
        <dbReference type="SAM" id="MobiDB-lite"/>
    </source>
</evidence>
<sequence>MFQPFGFNHTSGRKGAITVTNAAHIVTNYVDCLHVPSLLDSLGDCSSTVTPTVHDSIVKRRLLSMEKSKKVLKHHQKRFDIVHIVESCQAFRDFKNTSWRSFYFFSRKHVKTSPRLITRGEREHAEHLRNSASQSSSSEATMRPRTSSDLTIHNIFMINISTTTATAINATNIIRIAVHHFILKPVSLAKFSRTLRQGLGETSNEALNARRCCVFKMVRGRLGPRRPSNFGCICLHTCKRREILERGEQRSQKSSLMNTRKLVAKSTSMSIDNAANNEAFAAIGQSYEQEVTNWIGPNRYYKQSLSTPTQTLAALAESAGNEHFMPNFIGLIWHTLCKSTSSLVEKNCSSIPTTYPQAVKSNSAAQPN</sequence>